<organism evidence="2 3">
    <name type="scientific">Plectus sambesii</name>
    <dbReference type="NCBI Taxonomy" id="2011161"/>
    <lineage>
        <taxon>Eukaryota</taxon>
        <taxon>Metazoa</taxon>
        <taxon>Ecdysozoa</taxon>
        <taxon>Nematoda</taxon>
        <taxon>Chromadorea</taxon>
        <taxon>Plectida</taxon>
        <taxon>Plectina</taxon>
        <taxon>Plectoidea</taxon>
        <taxon>Plectidae</taxon>
        <taxon>Plectus</taxon>
    </lineage>
</organism>
<sequence length="101" mass="10572">MKILLARCTRENREATKLSDDYVDHSGAAPDGVSCGCCCGIEACPSGLTSHTYEHGAGAPTAPEAGPQPLNAASFGVKEASADDDDDDDDSPTHQRMRTAY</sequence>
<evidence type="ECO:0000313" key="2">
    <source>
        <dbReference type="Proteomes" id="UP000887566"/>
    </source>
</evidence>
<reference evidence="3" key="1">
    <citation type="submission" date="2022-11" db="UniProtKB">
        <authorList>
            <consortium name="WormBaseParasite"/>
        </authorList>
    </citation>
    <scope>IDENTIFICATION</scope>
</reference>
<dbReference type="AlphaFoldDB" id="A0A914V3L8"/>
<evidence type="ECO:0000256" key="1">
    <source>
        <dbReference type="SAM" id="MobiDB-lite"/>
    </source>
</evidence>
<evidence type="ECO:0000313" key="3">
    <source>
        <dbReference type="WBParaSite" id="PSAMB.scaffold1503size30638.g13590.t1"/>
    </source>
</evidence>
<name>A0A914V3L8_9BILA</name>
<protein>
    <submittedName>
        <fullName evidence="3">Uncharacterized protein</fullName>
    </submittedName>
</protein>
<dbReference type="Proteomes" id="UP000887566">
    <property type="component" value="Unplaced"/>
</dbReference>
<keyword evidence="2" id="KW-1185">Reference proteome</keyword>
<feature type="compositionally biased region" description="Low complexity" evidence="1">
    <location>
        <begin position="56"/>
        <end position="69"/>
    </location>
</feature>
<feature type="region of interest" description="Disordered" evidence="1">
    <location>
        <begin position="50"/>
        <end position="101"/>
    </location>
</feature>
<accession>A0A914V3L8</accession>
<proteinExistence type="predicted"/>
<dbReference type="WBParaSite" id="PSAMB.scaffold1503size30638.g13590.t1">
    <property type="protein sequence ID" value="PSAMB.scaffold1503size30638.g13590.t1"/>
    <property type="gene ID" value="PSAMB.scaffold1503size30638.g13590"/>
</dbReference>